<keyword evidence="4" id="KW-0479">Metal-binding</keyword>
<keyword evidence="10" id="KW-1185">Reference proteome</keyword>
<keyword evidence="7" id="KW-1133">Transmembrane helix</keyword>
<keyword evidence="7" id="KW-0472">Membrane</keyword>
<protein>
    <submittedName>
        <fullName evidence="9">NapC-type cytochrome C</fullName>
    </submittedName>
</protein>
<dbReference type="EMBL" id="CP017111">
    <property type="protein sequence ID" value="AOO66131.1"/>
    <property type="molecule type" value="Genomic_DNA"/>
</dbReference>
<evidence type="ECO:0000313" key="10">
    <source>
        <dbReference type="Proteomes" id="UP000094609"/>
    </source>
</evidence>
<dbReference type="GO" id="GO:0046872">
    <property type="term" value="F:metal ion binding"/>
    <property type="evidence" value="ECO:0007669"/>
    <property type="project" value="UniProtKB-KW"/>
</dbReference>
<dbReference type="Proteomes" id="UP000094609">
    <property type="component" value="Chromosome"/>
</dbReference>
<feature type="transmembrane region" description="Helical" evidence="7">
    <location>
        <begin position="12"/>
        <end position="31"/>
    </location>
</feature>
<comment type="subcellular location">
    <subcellularLocation>
        <location evidence="1">Cell envelope</location>
    </subcellularLocation>
</comment>
<dbReference type="InterPro" id="IPR036280">
    <property type="entry name" value="Multihaem_cyt_sf"/>
</dbReference>
<evidence type="ECO:0000256" key="1">
    <source>
        <dbReference type="ARBA" id="ARBA00004196"/>
    </source>
</evidence>
<dbReference type="PANTHER" id="PTHR30333:SF3">
    <property type="entry name" value="CYTOCHROME C-TYPE PROTEIN TORY"/>
    <property type="match status" value="1"/>
</dbReference>
<dbReference type="KEGG" id="shal:SHALO_2371"/>
<keyword evidence="7" id="KW-0812">Transmembrane</keyword>
<proteinExistence type="predicted"/>
<dbReference type="InterPro" id="IPR038266">
    <property type="entry name" value="NapC/NirT_cytc_sf"/>
</dbReference>
<evidence type="ECO:0000259" key="8">
    <source>
        <dbReference type="Pfam" id="PF03264"/>
    </source>
</evidence>
<dbReference type="InterPro" id="IPR005126">
    <property type="entry name" value="NapC/NirT_cyt_c_N"/>
</dbReference>
<evidence type="ECO:0000256" key="3">
    <source>
        <dbReference type="ARBA" id="ARBA00022617"/>
    </source>
</evidence>
<dbReference type="GO" id="GO:0009061">
    <property type="term" value="P:anaerobic respiration"/>
    <property type="evidence" value="ECO:0007669"/>
    <property type="project" value="TreeGrafter"/>
</dbReference>
<evidence type="ECO:0000313" key="9">
    <source>
        <dbReference type="EMBL" id="AOO66131.1"/>
    </source>
</evidence>
<keyword evidence="3" id="KW-0349">Heme</keyword>
<keyword evidence="2" id="KW-0813">Transport</keyword>
<evidence type="ECO:0000256" key="5">
    <source>
        <dbReference type="ARBA" id="ARBA00022982"/>
    </source>
</evidence>
<evidence type="ECO:0000256" key="7">
    <source>
        <dbReference type="SAM" id="Phobius"/>
    </source>
</evidence>
<name>A0A1D7TMA6_9BACT</name>
<evidence type="ECO:0000256" key="2">
    <source>
        <dbReference type="ARBA" id="ARBA00022448"/>
    </source>
</evidence>
<evidence type="ECO:0000256" key="4">
    <source>
        <dbReference type="ARBA" id="ARBA00022723"/>
    </source>
</evidence>
<dbReference type="GO" id="GO:0009055">
    <property type="term" value="F:electron transfer activity"/>
    <property type="evidence" value="ECO:0007669"/>
    <property type="project" value="TreeGrafter"/>
</dbReference>
<keyword evidence="6" id="KW-0408">Iron</keyword>
<feature type="domain" description="NapC/NirT cytochrome c N-terminal" evidence="8">
    <location>
        <begin position="11"/>
        <end position="173"/>
    </location>
</feature>
<dbReference type="GO" id="GO:0030313">
    <property type="term" value="C:cell envelope"/>
    <property type="evidence" value="ECO:0007669"/>
    <property type="project" value="UniProtKB-SubCell"/>
</dbReference>
<evidence type="ECO:0000256" key="6">
    <source>
        <dbReference type="ARBA" id="ARBA00023004"/>
    </source>
</evidence>
<dbReference type="Pfam" id="PF03264">
    <property type="entry name" value="Cytochrom_NNT"/>
    <property type="match status" value="1"/>
</dbReference>
<reference evidence="10" key="1">
    <citation type="submission" date="2016-08" db="EMBL/GenBank/DDBJ databases">
        <title>Complete genome sequence of the organohalide-respiring Epsilonproteobacterium Sulfurospirillum halorespirans.</title>
        <authorList>
            <person name="Goris T."/>
            <person name="Zimmermann J."/>
            <person name="Schenz B."/>
            <person name="Lemos M."/>
            <person name="Hackermueller J."/>
            <person name="Diekert G."/>
        </authorList>
    </citation>
    <scope>NUCLEOTIDE SEQUENCE [LARGE SCALE GENOMIC DNA]</scope>
    <source>
        <strain>DSM 13726</strain>
        <strain evidence="10">PCE-M2</strain>
    </source>
</reference>
<dbReference type="InterPro" id="IPR051174">
    <property type="entry name" value="Cytochrome_c-type_ET"/>
</dbReference>
<dbReference type="PATRIC" id="fig|1193502.14.peg.2402"/>
<dbReference type="SUPFAM" id="SSF48695">
    <property type="entry name" value="Multiheme cytochromes"/>
    <property type="match status" value="1"/>
</dbReference>
<organism evidence="9 10">
    <name type="scientific">Sulfurospirillum halorespirans DSM 13726</name>
    <dbReference type="NCBI Taxonomy" id="1193502"/>
    <lineage>
        <taxon>Bacteria</taxon>
        <taxon>Pseudomonadati</taxon>
        <taxon>Campylobacterota</taxon>
        <taxon>Epsilonproteobacteria</taxon>
        <taxon>Campylobacterales</taxon>
        <taxon>Sulfurospirillaceae</taxon>
        <taxon>Sulfurospirillum</taxon>
    </lineage>
</organism>
<gene>
    <name evidence="9" type="ORF">SHALO_2371</name>
</gene>
<sequence>MKKILEMIKNNILLTGLVGIFIGLLCSWILYEGLHRTSGDRFCVVCHEMKPMVAAYQNDVHGGAGKTGIKVTCGTCHLPHENVFAYIATKARNGVVEGAIHFFGNPDKIDWQANRANRQHFVKDEACSGCHTNYRTNESISEQGRKMHEHYASLEGTKNEIGCASCHVEVGHKGLRSMLNYYKPEYDFYKGKLDKKKEEAEKQLAEDLKK</sequence>
<keyword evidence="5" id="KW-0249">Electron transport</keyword>
<dbReference type="Gene3D" id="1.10.3820.10">
    <property type="entry name" value="Di-heme elbow motif domain"/>
    <property type="match status" value="1"/>
</dbReference>
<dbReference type="STRING" id="1193502.SHALO_2371"/>
<accession>A0A1D7TMA6</accession>
<dbReference type="PANTHER" id="PTHR30333">
    <property type="entry name" value="CYTOCHROME C-TYPE PROTEIN"/>
    <property type="match status" value="1"/>
</dbReference>
<dbReference type="AlphaFoldDB" id="A0A1D7TMA6"/>